<feature type="transmembrane region" description="Helical" evidence="1">
    <location>
        <begin position="7"/>
        <end position="27"/>
    </location>
</feature>
<organism evidence="2 3">
    <name type="scientific">Jeotgalicoccus aerolatus</name>
    <dbReference type="NCBI Taxonomy" id="709510"/>
    <lineage>
        <taxon>Bacteria</taxon>
        <taxon>Bacillati</taxon>
        <taxon>Bacillota</taxon>
        <taxon>Bacilli</taxon>
        <taxon>Bacillales</taxon>
        <taxon>Staphylococcaceae</taxon>
        <taxon>Jeotgalicoccus</taxon>
    </lineage>
</organism>
<dbReference type="EMBL" id="FNFI01000003">
    <property type="protein sequence ID" value="SDJ93124.1"/>
    <property type="molecule type" value="Genomic_DNA"/>
</dbReference>
<reference evidence="3" key="1">
    <citation type="submission" date="2016-10" db="EMBL/GenBank/DDBJ databases">
        <authorList>
            <person name="Varghese N."/>
            <person name="Submissions S."/>
        </authorList>
    </citation>
    <scope>NUCLEOTIDE SEQUENCE [LARGE SCALE GENOMIC DNA]</scope>
    <source>
        <strain evidence="3">CGMCC 1.8911</strain>
    </source>
</reference>
<keyword evidence="1" id="KW-1133">Transmembrane helix</keyword>
<protein>
    <submittedName>
        <fullName evidence="2">Uncharacterized protein</fullName>
    </submittedName>
</protein>
<dbReference type="STRING" id="586411.SAMN05216187_103252"/>
<accession>A0A1G8XSG5</accession>
<dbReference type="AlphaFoldDB" id="A0A1G8XSG5"/>
<evidence type="ECO:0000256" key="1">
    <source>
        <dbReference type="SAM" id="Phobius"/>
    </source>
</evidence>
<gene>
    <name evidence="2" type="ORF">SAMN05216187_103252</name>
</gene>
<sequence length="515" mass="56563">MGKKGLTILGVSVGVIAVLAIGAFILFQTMVNTPKNSYLLAELNEVEDTFDVFDERFESEMDWYEHAQSNAIESTVGITAETNDPSFQEMGIDQMINNSNIELTVGQDINNEVSTLGLNANIAELSISDVNAYIMGDKAGLTLPFIEEYMVVNEADAATFLNTINPEAFDGSEEIDYSMFFESSAISEEQREYITDEYSSFIKDNLPDDAFESDTEEVTIGENTVNADKLTMTLSEEQIHTFLRDLFNKMAEDEEIASIIETQMMAASFGNPEAPSAEETASEFNSSLKEAAENVENVGFPDGLTSVVWTDGDDNIVQRDFDMSVTVDDATDQIAIDGTNEVQEDSQLINYDMTVTAEDGNEGGIGITADLKETENGYEDVLTLRADTEDLIVLNSVKSEEEDNEVWNADVSFNEQAFGSPLTVFMESSSVYDGDQATSDVTIYAEDGTSITRDTAALNITGESQTVDEIAVPSADNEKDIGQMSMDELNDYFNNEVGPQFEEWMTENFGAPSGF</sequence>
<evidence type="ECO:0000313" key="2">
    <source>
        <dbReference type="EMBL" id="SDJ93124.1"/>
    </source>
</evidence>
<dbReference type="Proteomes" id="UP000242700">
    <property type="component" value="Unassembled WGS sequence"/>
</dbReference>
<evidence type="ECO:0000313" key="3">
    <source>
        <dbReference type="Proteomes" id="UP000242700"/>
    </source>
</evidence>
<dbReference type="RefSeq" id="WP_092596035.1">
    <property type="nucleotide sequence ID" value="NZ_FNFI01000003.1"/>
</dbReference>
<keyword evidence="1" id="KW-0472">Membrane</keyword>
<proteinExistence type="predicted"/>
<keyword evidence="1" id="KW-0812">Transmembrane</keyword>
<dbReference type="OrthoDB" id="2729040at2"/>
<name>A0A1G8XSG5_9STAP</name>